<reference evidence="1 2" key="1">
    <citation type="journal article" date="2020" name="ISME J.">
        <title>Uncovering the hidden diversity of litter-decomposition mechanisms in mushroom-forming fungi.</title>
        <authorList>
            <person name="Floudas D."/>
            <person name="Bentzer J."/>
            <person name="Ahren D."/>
            <person name="Johansson T."/>
            <person name="Persson P."/>
            <person name="Tunlid A."/>
        </authorList>
    </citation>
    <scope>NUCLEOTIDE SEQUENCE [LARGE SCALE GENOMIC DNA]</scope>
    <source>
        <strain evidence="1 2">CBS 175.51</strain>
    </source>
</reference>
<sequence length="160" mass="18141">MFSALRTSSLRASSLRTFSTSATRRGDISKLTLVGTLVREPEVRTTKSEKEFILYTIATNNPAGPPGPDGERAPTSATFHRVLSFQEHANKWLRNVKKGSRVYVETTFEVREPEEGADPSTPRGQRQIFLKQDTFRVVAPPRVRESRESEEHEPEGHERF</sequence>
<comment type="caution">
    <text evidence="1">The sequence shown here is derived from an EMBL/GenBank/DDBJ whole genome shotgun (WGS) entry which is preliminary data.</text>
</comment>
<dbReference type="InterPro" id="IPR011344">
    <property type="entry name" value="ssDNA-bd"/>
</dbReference>
<dbReference type="OrthoDB" id="1078367at2759"/>
<dbReference type="InterPro" id="IPR000424">
    <property type="entry name" value="Primosome_PriB/ssb"/>
</dbReference>
<dbReference type="SUPFAM" id="SSF50249">
    <property type="entry name" value="Nucleic acid-binding proteins"/>
    <property type="match status" value="1"/>
</dbReference>
<dbReference type="InterPro" id="IPR012340">
    <property type="entry name" value="NA-bd_OB-fold"/>
</dbReference>
<accession>A0A8H5FEP2</accession>
<dbReference type="PANTHER" id="PTHR10302:SF0">
    <property type="entry name" value="SINGLE-STRANDED DNA-BINDING PROTEIN, MITOCHONDRIAL"/>
    <property type="match status" value="1"/>
</dbReference>
<dbReference type="AlphaFoldDB" id="A0A8H5FEP2"/>
<dbReference type="EMBL" id="JAACJK010000109">
    <property type="protein sequence ID" value="KAF5333718.1"/>
    <property type="molecule type" value="Genomic_DNA"/>
</dbReference>
<dbReference type="Proteomes" id="UP000541558">
    <property type="component" value="Unassembled WGS sequence"/>
</dbReference>
<keyword evidence="2" id="KW-1185">Reference proteome</keyword>
<dbReference type="GO" id="GO:0042645">
    <property type="term" value="C:mitochondrial nucleoid"/>
    <property type="evidence" value="ECO:0007669"/>
    <property type="project" value="TreeGrafter"/>
</dbReference>
<evidence type="ECO:0000313" key="1">
    <source>
        <dbReference type="EMBL" id="KAF5333718.1"/>
    </source>
</evidence>
<dbReference type="PANTHER" id="PTHR10302">
    <property type="entry name" value="SINGLE-STRANDED DNA-BINDING PROTEIN"/>
    <property type="match status" value="1"/>
</dbReference>
<dbReference type="Pfam" id="PF00436">
    <property type="entry name" value="SSB"/>
    <property type="match status" value="1"/>
</dbReference>
<dbReference type="Gene3D" id="2.40.50.140">
    <property type="entry name" value="Nucleic acid-binding proteins"/>
    <property type="match status" value="1"/>
</dbReference>
<name>A0A8H5FEP2_9AGAR</name>
<organism evidence="1 2">
    <name type="scientific">Ephemerocybe angulata</name>
    <dbReference type="NCBI Taxonomy" id="980116"/>
    <lineage>
        <taxon>Eukaryota</taxon>
        <taxon>Fungi</taxon>
        <taxon>Dikarya</taxon>
        <taxon>Basidiomycota</taxon>
        <taxon>Agaricomycotina</taxon>
        <taxon>Agaricomycetes</taxon>
        <taxon>Agaricomycetidae</taxon>
        <taxon>Agaricales</taxon>
        <taxon>Agaricineae</taxon>
        <taxon>Psathyrellaceae</taxon>
        <taxon>Ephemerocybe</taxon>
    </lineage>
</organism>
<dbReference type="PROSITE" id="PS50935">
    <property type="entry name" value="SSB"/>
    <property type="match status" value="1"/>
</dbReference>
<protein>
    <submittedName>
        <fullName evidence="1">Uncharacterized protein</fullName>
    </submittedName>
</protein>
<proteinExistence type="predicted"/>
<dbReference type="GO" id="GO:0003697">
    <property type="term" value="F:single-stranded DNA binding"/>
    <property type="evidence" value="ECO:0007669"/>
    <property type="project" value="InterPro"/>
</dbReference>
<gene>
    <name evidence="1" type="ORF">D9611_002254</name>
</gene>
<evidence type="ECO:0000313" key="2">
    <source>
        <dbReference type="Proteomes" id="UP000541558"/>
    </source>
</evidence>
<dbReference type="CDD" id="cd04496">
    <property type="entry name" value="SSB_OBF"/>
    <property type="match status" value="1"/>
</dbReference>
<dbReference type="GO" id="GO:0006264">
    <property type="term" value="P:mitochondrial DNA replication"/>
    <property type="evidence" value="ECO:0007669"/>
    <property type="project" value="TreeGrafter"/>
</dbReference>